<feature type="compositionally biased region" description="Pro residues" evidence="1">
    <location>
        <begin position="99"/>
        <end position="109"/>
    </location>
</feature>
<dbReference type="Proteomes" id="UP000534294">
    <property type="component" value="Unassembled WGS sequence"/>
</dbReference>
<organism evidence="2 3">
    <name type="scientific">Prosthecobacter dejongeii</name>
    <dbReference type="NCBI Taxonomy" id="48465"/>
    <lineage>
        <taxon>Bacteria</taxon>
        <taxon>Pseudomonadati</taxon>
        <taxon>Verrucomicrobiota</taxon>
        <taxon>Verrucomicrobiia</taxon>
        <taxon>Verrucomicrobiales</taxon>
        <taxon>Verrucomicrobiaceae</taxon>
        <taxon>Prosthecobacter</taxon>
    </lineage>
</organism>
<evidence type="ECO:0000313" key="2">
    <source>
        <dbReference type="EMBL" id="MBB5038670.1"/>
    </source>
</evidence>
<accession>A0A7W7YMF5</accession>
<protein>
    <submittedName>
        <fullName evidence="2">Uncharacterized protein</fullName>
    </submittedName>
</protein>
<evidence type="ECO:0000313" key="3">
    <source>
        <dbReference type="Proteomes" id="UP000534294"/>
    </source>
</evidence>
<dbReference type="EMBL" id="JACHIF010000005">
    <property type="protein sequence ID" value="MBB5038670.1"/>
    <property type="molecule type" value="Genomic_DNA"/>
</dbReference>
<proteinExistence type="predicted"/>
<feature type="region of interest" description="Disordered" evidence="1">
    <location>
        <begin position="79"/>
        <end position="259"/>
    </location>
</feature>
<evidence type="ECO:0000256" key="1">
    <source>
        <dbReference type="SAM" id="MobiDB-lite"/>
    </source>
</evidence>
<feature type="region of interest" description="Disordered" evidence="1">
    <location>
        <begin position="1"/>
        <end position="23"/>
    </location>
</feature>
<feature type="compositionally biased region" description="Pro residues" evidence="1">
    <location>
        <begin position="244"/>
        <end position="253"/>
    </location>
</feature>
<keyword evidence="3" id="KW-1185">Reference proteome</keyword>
<sequence length="259" mass="28114">MPSAPARIVRQYSIHHSPSDASAPARIVRQYSIHHSPSDASAPARIVRQNSIHHSPSDASAPKRPPSIMERTCACPAIAGSRVPTSASSRPRLRDHTPVRPPLHPPPAPEGRKNNSRGCSEARAKPPDGRNNQRCGKRCALEGREKRTRTKTSTPHLHTPPHTPVPEREYPIRLTPPSARGHLPTPVRPTSPHASKARSEEGGGPSYLGRTHHSESDEYGTAADDLTPLSVPPTPLRMGTLRPTLPPFALPPPRRGESQ</sequence>
<gene>
    <name evidence="2" type="ORF">HNQ64_002933</name>
</gene>
<name>A0A7W7YMF5_9BACT</name>
<reference evidence="2 3" key="1">
    <citation type="submission" date="2020-08" db="EMBL/GenBank/DDBJ databases">
        <title>Genomic Encyclopedia of Type Strains, Phase IV (KMG-IV): sequencing the most valuable type-strain genomes for metagenomic binning, comparative biology and taxonomic classification.</title>
        <authorList>
            <person name="Goeker M."/>
        </authorList>
    </citation>
    <scope>NUCLEOTIDE SEQUENCE [LARGE SCALE GENOMIC DNA]</scope>
    <source>
        <strain evidence="2 3">DSM 12251</strain>
    </source>
</reference>
<comment type="caution">
    <text evidence="2">The sequence shown here is derived from an EMBL/GenBank/DDBJ whole genome shotgun (WGS) entry which is preliminary data.</text>
</comment>
<dbReference type="AlphaFoldDB" id="A0A7W7YMF5"/>